<sequence>MKTLDIEAVQAFVAVAELRSFTRAAEALETSQAAVSLKLKRLEDRLGRRLLERTPRMVRLSAQGAAFLGAARALLSAHDQALADLSEAPARLALGIGDHVAGPDLPVLLAQLAGHDPALTIEVRIGASRELLDAFDRGEIDAAIIRQLPDRRDGEFLTADPVAWFASPNWAHHDTRPLRLASLAAPCSIRANAIKALDAAGIAWREVFVGGGIVGVGAAVTAGLAVAALARRVAPVGAVDVGDRLGLPPLPPAEAVLHANVTDPRSRAALRVLAATLRGVSTRRNEAA</sequence>
<evidence type="ECO:0000259" key="5">
    <source>
        <dbReference type="PROSITE" id="PS50931"/>
    </source>
</evidence>
<evidence type="ECO:0000313" key="6">
    <source>
        <dbReference type="EMBL" id="MDR6288266.1"/>
    </source>
</evidence>
<keyword evidence="7" id="KW-1185">Reference proteome</keyword>
<dbReference type="Gene3D" id="3.40.190.10">
    <property type="entry name" value="Periplasmic binding protein-like II"/>
    <property type="match status" value="2"/>
</dbReference>
<gene>
    <name evidence="6" type="ORF">E9232_000773</name>
</gene>
<dbReference type="InterPro" id="IPR050176">
    <property type="entry name" value="LTTR"/>
</dbReference>
<evidence type="ECO:0000256" key="1">
    <source>
        <dbReference type="ARBA" id="ARBA00009437"/>
    </source>
</evidence>
<dbReference type="PRINTS" id="PR00039">
    <property type="entry name" value="HTHLYSR"/>
</dbReference>
<feature type="domain" description="HTH lysR-type" evidence="5">
    <location>
        <begin position="4"/>
        <end position="61"/>
    </location>
</feature>
<dbReference type="InterPro" id="IPR000847">
    <property type="entry name" value="LysR_HTH_N"/>
</dbReference>
<dbReference type="Gene3D" id="1.10.10.10">
    <property type="entry name" value="Winged helix-like DNA-binding domain superfamily/Winged helix DNA-binding domain"/>
    <property type="match status" value="1"/>
</dbReference>
<protein>
    <submittedName>
        <fullName evidence="6">DNA-binding transcriptional LysR family regulator</fullName>
    </submittedName>
</protein>
<comment type="similarity">
    <text evidence="1">Belongs to the LysR transcriptional regulatory family.</text>
</comment>
<organism evidence="6 7">
    <name type="scientific">Inquilinus ginsengisoli</name>
    <dbReference type="NCBI Taxonomy" id="363840"/>
    <lineage>
        <taxon>Bacteria</taxon>
        <taxon>Pseudomonadati</taxon>
        <taxon>Pseudomonadota</taxon>
        <taxon>Alphaproteobacteria</taxon>
        <taxon>Rhodospirillales</taxon>
        <taxon>Rhodospirillaceae</taxon>
        <taxon>Inquilinus</taxon>
    </lineage>
</organism>
<dbReference type="InterPro" id="IPR005119">
    <property type="entry name" value="LysR_subst-bd"/>
</dbReference>
<dbReference type="PANTHER" id="PTHR30579:SF7">
    <property type="entry name" value="HTH-TYPE TRANSCRIPTIONAL REGULATOR LRHA-RELATED"/>
    <property type="match status" value="1"/>
</dbReference>
<dbReference type="Pfam" id="PF03466">
    <property type="entry name" value="LysR_substrate"/>
    <property type="match status" value="1"/>
</dbReference>
<dbReference type="InterPro" id="IPR036390">
    <property type="entry name" value="WH_DNA-bd_sf"/>
</dbReference>
<dbReference type="Pfam" id="PF00126">
    <property type="entry name" value="HTH_1"/>
    <property type="match status" value="1"/>
</dbReference>
<dbReference type="PROSITE" id="PS50931">
    <property type="entry name" value="HTH_LYSR"/>
    <property type="match status" value="1"/>
</dbReference>
<evidence type="ECO:0000256" key="2">
    <source>
        <dbReference type="ARBA" id="ARBA00023015"/>
    </source>
</evidence>
<dbReference type="SUPFAM" id="SSF46785">
    <property type="entry name" value="Winged helix' DNA-binding domain"/>
    <property type="match status" value="1"/>
</dbReference>
<dbReference type="RefSeq" id="WP_309792251.1">
    <property type="nucleotide sequence ID" value="NZ_JAVDPW010000002.1"/>
</dbReference>
<keyword evidence="4" id="KW-0804">Transcription</keyword>
<evidence type="ECO:0000256" key="3">
    <source>
        <dbReference type="ARBA" id="ARBA00023125"/>
    </source>
</evidence>
<proteinExistence type="inferred from homology"/>
<keyword evidence="3 6" id="KW-0238">DNA-binding</keyword>
<reference evidence="6 7" key="1">
    <citation type="submission" date="2023-07" db="EMBL/GenBank/DDBJ databases">
        <title>Sorghum-associated microbial communities from plants grown in Nebraska, USA.</title>
        <authorList>
            <person name="Schachtman D."/>
        </authorList>
    </citation>
    <scope>NUCLEOTIDE SEQUENCE [LARGE SCALE GENOMIC DNA]</scope>
    <source>
        <strain evidence="6 7">584</strain>
    </source>
</reference>
<dbReference type="InterPro" id="IPR036388">
    <property type="entry name" value="WH-like_DNA-bd_sf"/>
</dbReference>
<comment type="caution">
    <text evidence="6">The sequence shown here is derived from an EMBL/GenBank/DDBJ whole genome shotgun (WGS) entry which is preliminary data.</text>
</comment>
<keyword evidence="2" id="KW-0805">Transcription regulation</keyword>
<name>A0ABU1JI71_9PROT</name>
<evidence type="ECO:0000313" key="7">
    <source>
        <dbReference type="Proteomes" id="UP001262410"/>
    </source>
</evidence>
<dbReference type="Proteomes" id="UP001262410">
    <property type="component" value="Unassembled WGS sequence"/>
</dbReference>
<accession>A0ABU1JI71</accession>
<dbReference type="PANTHER" id="PTHR30579">
    <property type="entry name" value="TRANSCRIPTIONAL REGULATOR"/>
    <property type="match status" value="1"/>
</dbReference>
<dbReference type="EMBL" id="JAVDPW010000002">
    <property type="protein sequence ID" value="MDR6288266.1"/>
    <property type="molecule type" value="Genomic_DNA"/>
</dbReference>
<dbReference type="GO" id="GO:0003677">
    <property type="term" value="F:DNA binding"/>
    <property type="evidence" value="ECO:0007669"/>
    <property type="project" value="UniProtKB-KW"/>
</dbReference>
<evidence type="ECO:0000256" key="4">
    <source>
        <dbReference type="ARBA" id="ARBA00023163"/>
    </source>
</evidence>
<dbReference type="SUPFAM" id="SSF53850">
    <property type="entry name" value="Periplasmic binding protein-like II"/>
    <property type="match status" value="1"/>
</dbReference>